<protein>
    <recommendedName>
        <fullName evidence="4">Phage major capsid protein</fullName>
    </recommendedName>
</protein>
<comment type="caution">
    <text evidence="2">The sequence shown here is derived from an EMBL/GenBank/DDBJ whole genome shotgun (WGS) entry which is preliminary data.</text>
</comment>
<evidence type="ECO:0000313" key="3">
    <source>
        <dbReference type="Proteomes" id="UP001597024"/>
    </source>
</evidence>
<reference evidence="3" key="1">
    <citation type="journal article" date="2019" name="Int. J. Syst. Evol. Microbiol.">
        <title>The Global Catalogue of Microorganisms (GCM) 10K type strain sequencing project: providing services to taxonomists for standard genome sequencing and annotation.</title>
        <authorList>
            <consortium name="The Broad Institute Genomics Platform"/>
            <consortium name="The Broad Institute Genome Sequencing Center for Infectious Disease"/>
            <person name="Wu L."/>
            <person name="Ma J."/>
        </authorList>
    </citation>
    <scope>NUCLEOTIDE SEQUENCE [LARGE SCALE GENOMIC DNA]</scope>
    <source>
        <strain evidence="3">CCUG 62974</strain>
    </source>
</reference>
<evidence type="ECO:0008006" key="4">
    <source>
        <dbReference type="Google" id="ProtNLM"/>
    </source>
</evidence>
<feature type="coiled-coil region" evidence="1">
    <location>
        <begin position="7"/>
        <end position="76"/>
    </location>
</feature>
<organism evidence="2 3">
    <name type="scientific">Streptosporangium algeriense</name>
    <dbReference type="NCBI Taxonomy" id="1682748"/>
    <lineage>
        <taxon>Bacteria</taxon>
        <taxon>Bacillati</taxon>
        <taxon>Actinomycetota</taxon>
        <taxon>Actinomycetes</taxon>
        <taxon>Streptosporangiales</taxon>
        <taxon>Streptosporangiaceae</taxon>
        <taxon>Streptosporangium</taxon>
    </lineage>
</organism>
<sequence>MTLAQLIEQARARVAEAITARQQAQDALMALRSDPNLTEELVNERVTARDAADAEVTRRQEELAELEAEQVREEEIAALQARITPTETRLPAYDRVARVGAEERTYRPDADPNGQVFLKDVARAFVMRDFMATDRLMRHLREEQVERGEYLTRATNTGNFDGLTIPQYLTDMFAKHAKAGRPFANAIRPHVLPPEGMNVYIGRGTTGTDTGIQAAQGDAATEQNYDDTLLTIPVQTNAGQQTMSRQAVERTSGALDITMEDLFRAYGTKLDSTLINQATTGLSAVATAVTYTDASATVEEFWPKIQESLAGVETALLDQVTPGSFISVMHPRRWRWMNQALTTKFPLIQQPGLDARSGGLNYGEVYGDGFRGLLPDGTPVIVDANVPINLGAGTNEDEVYTLSRDECHLWEDPDAPFFIRAEETKAANVQILFVVYGYFAYTHQRFAQARKISGTGLITPTFTGS</sequence>
<gene>
    <name evidence="2" type="ORF">ACFQ08_12470</name>
</gene>
<keyword evidence="1" id="KW-0175">Coiled coil</keyword>
<dbReference type="Proteomes" id="UP001597024">
    <property type="component" value="Unassembled WGS sequence"/>
</dbReference>
<evidence type="ECO:0000256" key="1">
    <source>
        <dbReference type="SAM" id="Coils"/>
    </source>
</evidence>
<dbReference type="SUPFAM" id="SSF56563">
    <property type="entry name" value="Major capsid protein gp5"/>
    <property type="match status" value="1"/>
</dbReference>
<accession>A0ABW3DQL5</accession>
<keyword evidence="3" id="KW-1185">Reference proteome</keyword>
<proteinExistence type="predicted"/>
<evidence type="ECO:0000313" key="2">
    <source>
        <dbReference type="EMBL" id="MFD0885362.1"/>
    </source>
</evidence>
<name>A0ABW3DQL5_9ACTN</name>
<dbReference type="EMBL" id="JBHTHX010000341">
    <property type="protein sequence ID" value="MFD0885362.1"/>
    <property type="molecule type" value="Genomic_DNA"/>
</dbReference>